<feature type="binding site" evidence="2">
    <location>
        <position position="31"/>
    </location>
    <ligand>
        <name>Zn(2+)</name>
        <dbReference type="ChEBI" id="CHEBI:29105"/>
    </ligand>
</feature>
<keyword evidence="4" id="KW-0240">DNA-directed RNA polymerase</keyword>
<evidence type="ECO:0000313" key="4">
    <source>
        <dbReference type="EMBL" id="ACL11670.1"/>
    </source>
</evidence>
<dbReference type="KEGG" id="dka:DKAM_1344"/>
<dbReference type="SMART" id="SM01389">
    <property type="entry name" value="Spt4"/>
    <property type="match status" value="1"/>
</dbReference>
<dbReference type="HAMAP" id="MF_00949">
    <property type="entry name" value="Spt4_arch"/>
    <property type="match status" value="1"/>
</dbReference>
<comment type="similarity">
    <text evidence="2">Belongs to the archaeal Spt4 family.</text>
</comment>
<dbReference type="GO" id="GO:0008270">
    <property type="term" value="F:zinc ion binding"/>
    <property type="evidence" value="ECO:0007669"/>
    <property type="project" value="UniProtKB-UniRule"/>
</dbReference>
<dbReference type="InterPro" id="IPR038589">
    <property type="entry name" value="Spt4_dom_sf"/>
</dbReference>
<dbReference type="AlphaFoldDB" id="B8D6D9"/>
<keyword evidence="1 2" id="KW-0804">Transcription</keyword>
<dbReference type="EMBL" id="CP001140">
    <property type="protein sequence ID" value="ACL11670.1"/>
    <property type="molecule type" value="Genomic_DNA"/>
</dbReference>
<dbReference type="STRING" id="490899.DKAM_1344"/>
<dbReference type="GO" id="GO:0000428">
    <property type="term" value="C:DNA-directed RNA polymerase complex"/>
    <property type="evidence" value="ECO:0007669"/>
    <property type="project" value="UniProtKB-KW"/>
</dbReference>
<feature type="domain" description="Spt4/RpoE2 zinc finger" evidence="3">
    <location>
        <begin position="11"/>
        <end position="71"/>
    </location>
</feature>
<dbReference type="InterPro" id="IPR007178">
    <property type="entry name" value="Spt4_arch"/>
</dbReference>
<sequence>MVKVSSRGKPFKACRRCRSLVPKNAETCPVCGSQDFTFEWSGVVIIVNPEKSLIAKILGITNPGKYVVKLE</sequence>
<feature type="binding site" evidence="2">
    <location>
        <position position="17"/>
    </location>
    <ligand>
        <name>Zn(2+)</name>
        <dbReference type="ChEBI" id="CHEBI:29105"/>
    </ligand>
</feature>
<organism evidence="4 5">
    <name type="scientific">Desulfurococcus amylolyticus (strain DSM 18924 / JCM 16383 / VKM B-2413 / 1221n)</name>
    <name type="common">Desulfurococcus kamchatkensis</name>
    <dbReference type="NCBI Taxonomy" id="490899"/>
    <lineage>
        <taxon>Archaea</taxon>
        <taxon>Thermoproteota</taxon>
        <taxon>Thermoprotei</taxon>
        <taxon>Desulfurococcales</taxon>
        <taxon>Desulfurococcaceae</taxon>
        <taxon>Desulfurococcus</taxon>
    </lineage>
</organism>
<dbReference type="PANTHER" id="PTHR40704:SF1">
    <property type="entry name" value="TRANSCRIPTION ELONGATION FACTOR SPT4"/>
    <property type="match status" value="1"/>
</dbReference>
<protein>
    <recommendedName>
        <fullName evidence="2">Transcription elongation factor Spt4</fullName>
    </recommendedName>
</protein>
<keyword evidence="2" id="KW-0479">Metal-binding</keyword>
<evidence type="ECO:0000256" key="2">
    <source>
        <dbReference type="HAMAP-Rule" id="MF_00949"/>
    </source>
</evidence>
<accession>B8D6D9</accession>
<dbReference type="InterPro" id="IPR029040">
    <property type="entry name" value="RPABC4/Spt4"/>
</dbReference>
<proteinExistence type="inferred from homology"/>
<dbReference type="HOGENOM" id="CLU_199467_0_0_2"/>
<evidence type="ECO:0000313" key="5">
    <source>
        <dbReference type="Proteomes" id="UP000006903"/>
    </source>
</evidence>
<keyword evidence="2" id="KW-0862">Zinc</keyword>
<reference evidence="4 5" key="1">
    <citation type="journal article" date="2009" name="J. Bacteriol.">
        <title>Complete genome sequence of the anaerobic, protein-degrading hyperthermophilic crenarchaeon Desulfurococcus kamchatkensis.</title>
        <authorList>
            <person name="Ravin N.V."/>
            <person name="Mardanov A.V."/>
            <person name="Beletsky A.V."/>
            <person name="Kublanov I.V."/>
            <person name="Kolganova T.V."/>
            <person name="Lebedinsky A.V."/>
            <person name="Chernyh N.A."/>
            <person name="Bonch-Osmolovskaya E.A."/>
            <person name="Skryabin K.G."/>
        </authorList>
    </citation>
    <scope>NUCLEOTIDE SEQUENCE [LARGE SCALE GENOMIC DNA]</scope>
    <source>
        <strain evidence="5">DSM 18924 / JCM 16383 / VKM B-2413 / 1221n</strain>
    </source>
</reference>
<name>B8D6D9_DESA1</name>
<comment type="function">
    <text evidence="2">Stimulates transcription elongation.</text>
</comment>
<feature type="binding site" evidence="2">
    <location>
        <position position="28"/>
    </location>
    <ligand>
        <name>Zn(2+)</name>
        <dbReference type="ChEBI" id="CHEBI:29105"/>
    </ligand>
</feature>
<gene>
    <name evidence="2" type="primary">spt4</name>
    <name evidence="4" type="ordered locus">DKAM_1344</name>
</gene>
<evidence type="ECO:0000256" key="1">
    <source>
        <dbReference type="ARBA" id="ARBA00023163"/>
    </source>
</evidence>
<feature type="binding site" evidence="2">
    <location>
        <position position="14"/>
    </location>
    <ligand>
        <name>Zn(2+)</name>
        <dbReference type="ChEBI" id="CHEBI:29105"/>
    </ligand>
</feature>
<comment type="subunit">
    <text evidence="2">Heterodimer composed of Spt4 and Spt5.</text>
</comment>
<dbReference type="PANTHER" id="PTHR40704">
    <property type="entry name" value="TRANSCRIPTION ELONGATION FACTOR SPT4"/>
    <property type="match status" value="1"/>
</dbReference>
<dbReference type="NCBIfam" id="NF041664">
    <property type="entry name" value="RNAP_arch_Epp"/>
    <property type="match status" value="1"/>
</dbReference>
<dbReference type="Proteomes" id="UP000006903">
    <property type="component" value="Chromosome"/>
</dbReference>
<dbReference type="InterPro" id="IPR022800">
    <property type="entry name" value="Spt4/RpoE2_Znf"/>
</dbReference>
<keyword evidence="2" id="KW-0805">Transcription regulation</keyword>
<dbReference type="Gene3D" id="2.20.28.90">
    <property type="match status" value="1"/>
</dbReference>
<evidence type="ECO:0000259" key="3">
    <source>
        <dbReference type="SMART" id="SM01389"/>
    </source>
</evidence>
<dbReference type="SUPFAM" id="SSF63393">
    <property type="entry name" value="RNA polymerase subunits"/>
    <property type="match status" value="1"/>
</dbReference>
<dbReference type="GO" id="GO:0006355">
    <property type="term" value="P:regulation of DNA-templated transcription"/>
    <property type="evidence" value="ECO:0007669"/>
    <property type="project" value="UniProtKB-UniRule"/>
</dbReference>
<dbReference type="Pfam" id="PF06093">
    <property type="entry name" value="Spt4"/>
    <property type="match status" value="1"/>
</dbReference>
<dbReference type="eggNOG" id="arCOG04077">
    <property type="taxonomic scope" value="Archaea"/>
</dbReference>